<keyword evidence="4" id="KW-1003">Cell membrane</keyword>
<dbReference type="PANTHER" id="PTHR30614:SF37">
    <property type="entry name" value="AMINO-ACID ABC TRANSPORTER PERMEASE PROTEIN YHDX-RELATED"/>
    <property type="match status" value="1"/>
</dbReference>
<accession>A0ABP8B755</accession>
<keyword evidence="5 9" id="KW-0812">Transmembrane</keyword>
<dbReference type="InterPro" id="IPR010065">
    <property type="entry name" value="AA_ABC_transptr_permease_3TM"/>
</dbReference>
<evidence type="ECO:0000256" key="4">
    <source>
        <dbReference type="ARBA" id="ARBA00022475"/>
    </source>
</evidence>
<feature type="transmembrane region" description="Helical" evidence="9">
    <location>
        <begin position="147"/>
        <end position="169"/>
    </location>
</feature>
<protein>
    <submittedName>
        <fullName evidence="11">Amino acid ABC transporter permease</fullName>
    </submittedName>
</protein>
<evidence type="ECO:0000256" key="3">
    <source>
        <dbReference type="ARBA" id="ARBA00022448"/>
    </source>
</evidence>
<dbReference type="Proteomes" id="UP001501251">
    <property type="component" value="Unassembled WGS sequence"/>
</dbReference>
<evidence type="ECO:0000256" key="9">
    <source>
        <dbReference type="RuleBase" id="RU363032"/>
    </source>
</evidence>
<dbReference type="PROSITE" id="PS50928">
    <property type="entry name" value="ABC_TM1"/>
    <property type="match status" value="1"/>
</dbReference>
<evidence type="ECO:0000256" key="7">
    <source>
        <dbReference type="ARBA" id="ARBA00022989"/>
    </source>
</evidence>
<keyword evidence="3 9" id="KW-0813">Transport</keyword>
<evidence type="ECO:0000256" key="8">
    <source>
        <dbReference type="ARBA" id="ARBA00023136"/>
    </source>
</evidence>
<evidence type="ECO:0000256" key="6">
    <source>
        <dbReference type="ARBA" id="ARBA00022970"/>
    </source>
</evidence>
<dbReference type="PANTHER" id="PTHR30614">
    <property type="entry name" value="MEMBRANE COMPONENT OF AMINO ACID ABC TRANSPORTER"/>
    <property type="match status" value="1"/>
</dbReference>
<evidence type="ECO:0000256" key="5">
    <source>
        <dbReference type="ARBA" id="ARBA00022692"/>
    </source>
</evidence>
<feature type="domain" description="ABC transmembrane type-1" evidence="10">
    <location>
        <begin position="15"/>
        <end position="211"/>
    </location>
</feature>
<proteinExistence type="inferred from homology"/>
<name>A0ABP8B755_9ACTN</name>
<evidence type="ECO:0000313" key="11">
    <source>
        <dbReference type="EMBL" id="GAA4199791.1"/>
    </source>
</evidence>
<feature type="transmembrane region" description="Helical" evidence="9">
    <location>
        <begin position="14"/>
        <end position="36"/>
    </location>
</feature>
<dbReference type="CDD" id="cd06261">
    <property type="entry name" value="TM_PBP2"/>
    <property type="match status" value="1"/>
</dbReference>
<comment type="similarity">
    <text evidence="2">Belongs to the binding-protein-dependent transport system permease family. HisMQ subfamily.</text>
</comment>
<evidence type="ECO:0000313" key="12">
    <source>
        <dbReference type="Proteomes" id="UP001501251"/>
    </source>
</evidence>
<keyword evidence="7 9" id="KW-1133">Transmembrane helix</keyword>
<sequence>MQALFDEFPIILGAFWLTVRLTLASGLVALVLGTILAGMRVSPLPVLRGIGTTYVNVLRNTPLTLVIVFCGLGLGLVLDVSFSESLSTNYLWLSIIGLSAYTAAFVCEAIRAGINTVPVGQAEAARAIGLTFGQNLRLIVLPQAFRAVIAPLGSILIALTKNTTIAAAIGVGEASLTMKTLFEAHGDAVIQIFAGFALGFLILTLPTGLLFGWLAKRLAVVR</sequence>
<dbReference type="Gene3D" id="1.10.3720.10">
    <property type="entry name" value="MetI-like"/>
    <property type="match status" value="1"/>
</dbReference>
<evidence type="ECO:0000259" key="10">
    <source>
        <dbReference type="PROSITE" id="PS50928"/>
    </source>
</evidence>
<evidence type="ECO:0000256" key="2">
    <source>
        <dbReference type="ARBA" id="ARBA00010072"/>
    </source>
</evidence>
<dbReference type="InterPro" id="IPR035906">
    <property type="entry name" value="MetI-like_sf"/>
</dbReference>
<dbReference type="InterPro" id="IPR043429">
    <property type="entry name" value="ArtM/GltK/GlnP/TcyL/YhdX-like"/>
</dbReference>
<dbReference type="Pfam" id="PF00528">
    <property type="entry name" value="BPD_transp_1"/>
    <property type="match status" value="1"/>
</dbReference>
<reference evidence="12" key="1">
    <citation type="journal article" date="2019" name="Int. J. Syst. Evol. Microbiol.">
        <title>The Global Catalogue of Microorganisms (GCM) 10K type strain sequencing project: providing services to taxonomists for standard genome sequencing and annotation.</title>
        <authorList>
            <consortium name="The Broad Institute Genomics Platform"/>
            <consortium name="The Broad Institute Genome Sequencing Center for Infectious Disease"/>
            <person name="Wu L."/>
            <person name="Ma J."/>
        </authorList>
    </citation>
    <scope>NUCLEOTIDE SEQUENCE [LARGE SCALE GENOMIC DNA]</scope>
    <source>
        <strain evidence="12">JCM 17388</strain>
    </source>
</reference>
<organism evidence="11 12">
    <name type="scientific">Streptosporangium oxazolinicum</name>
    <dbReference type="NCBI Taxonomy" id="909287"/>
    <lineage>
        <taxon>Bacteria</taxon>
        <taxon>Bacillati</taxon>
        <taxon>Actinomycetota</taxon>
        <taxon>Actinomycetes</taxon>
        <taxon>Streptosporangiales</taxon>
        <taxon>Streptosporangiaceae</taxon>
        <taxon>Streptosporangium</taxon>
    </lineage>
</organism>
<dbReference type="NCBIfam" id="TIGR01726">
    <property type="entry name" value="HEQRo_perm_3TM"/>
    <property type="match status" value="1"/>
</dbReference>
<keyword evidence="8 9" id="KW-0472">Membrane</keyword>
<gene>
    <name evidence="11" type="ORF">GCM10022252_52120</name>
</gene>
<feature type="transmembrane region" description="Helical" evidence="9">
    <location>
        <begin position="189"/>
        <end position="215"/>
    </location>
</feature>
<feature type="transmembrane region" description="Helical" evidence="9">
    <location>
        <begin position="57"/>
        <end position="78"/>
    </location>
</feature>
<dbReference type="EMBL" id="BAABAQ010000010">
    <property type="protein sequence ID" value="GAA4199791.1"/>
    <property type="molecule type" value="Genomic_DNA"/>
</dbReference>
<dbReference type="RefSeq" id="WP_344920686.1">
    <property type="nucleotide sequence ID" value="NZ_BAABAQ010000010.1"/>
</dbReference>
<keyword evidence="12" id="KW-1185">Reference proteome</keyword>
<evidence type="ECO:0000256" key="1">
    <source>
        <dbReference type="ARBA" id="ARBA00004651"/>
    </source>
</evidence>
<keyword evidence="6" id="KW-0029">Amino-acid transport</keyword>
<comment type="subcellular location">
    <subcellularLocation>
        <location evidence="1 9">Cell membrane</location>
        <topology evidence="1 9">Multi-pass membrane protein</topology>
    </subcellularLocation>
</comment>
<feature type="transmembrane region" description="Helical" evidence="9">
    <location>
        <begin position="90"/>
        <end position="110"/>
    </location>
</feature>
<dbReference type="SUPFAM" id="SSF161098">
    <property type="entry name" value="MetI-like"/>
    <property type="match status" value="1"/>
</dbReference>
<comment type="caution">
    <text evidence="11">The sequence shown here is derived from an EMBL/GenBank/DDBJ whole genome shotgun (WGS) entry which is preliminary data.</text>
</comment>
<dbReference type="InterPro" id="IPR000515">
    <property type="entry name" value="MetI-like"/>
</dbReference>